<proteinExistence type="predicted"/>
<dbReference type="SUPFAM" id="SSF158446">
    <property type="entry name" value="IVS-encoded protein-like"/>
    <property type="match status" value="1"/>
</dbReference>
<dbReference type="NCBIfam" id="TIGR02436">
    <property type="entry name" value="four helix bundle protein"/>
    <property type="match status" value="1"/>
</dbReference>
<evidence type="ECO:0000256" key="1">
    <source>
        <dbReference type="SAM" id="MobiDB-lite"/>
    </source>
</evidence>
<accession>A0ABW9RM62</accession>
<keyword evidence="3" id="KW-1185">Reference proteome</keyword>
<protein>
    <submittedName>
        <fullName evidence="2">Four helix bundle protein</fullName>
    </submittedName>
</protein>
<evidence type="ECO:0000313" key="2">
    <source>
        <dbReference type="EMBL" id="MTI25207.1"/>
    </source>
</evidence>
<evidence type="ECO:0000313" key="3">
    <source>
        <dbReference type="Proteomes" id="UP000798808"/>
    </source>
</evidence>
<gene>
    <name evidence="2" type="ORF">E1163_09665</name>
</gene>
<dbReference type="PANTHER" id="PTHR38471">
    <property type="entry name" value="FOUR HELIX BUNDLE PROTEIN"/>
    <property type="match status" value="1"/>
</dbReference>
<dbReference type="InterPro" id="IPR036583">
    <property type="entry name" value="23S_rRNA_IVS_sf"/>
</dbReference>
<dbReference type="InterPro" id="IPR012657">
    <property type="entry name" value="23S_rRNA-intervening_sequence"/>
</dbReference>
<organism evidence="2 3">
    <name type="scientific">Fulvivirga kasyanovii</name>
    <dbReference type="NCBI Taxonomy" id="396812"/>
    <lineage>
        <taxon>Bacteria</taxon>
        <taxon>Pseudomonadati</taxon>
        <taxon>Bacteroidota</taxon>
        <taxon>Cytophagia</taxon>
        <taxon>Cytophagales</taxon>
        <taxon>Fulvivirgaceae</taxon>
        <taxon>Fulvivirga</taxon>
    </lineage>
</organism>
<comment type="caution">
    <text evidence="2">The sequence shown here is derived from an EMBL/GenBank/DDBJ whole genome shotgun (WGS) entry which is preliminary data.</text>
</comment>
<name>A0ABW9RM62_9BACT</name>
<dbReference type="Gene3D" id="1.20.1440.60">
    <property type="entry name" value="23S rRNA-intervening sequence"/>
    <property type="match status" value="1"/>
</dbReference>
<feature type="region of interest" description="Disordered" evidence="1">
    <location>
        <begin position="120"/>
        <end position="141"/>
    </location>
</feature>
<dbReference type="EMBL" id="SMLW01000494">
    <property type="protein sequence ID" value="MTI25207.1"/>
    <property type="molecule type" value="Genomic_DNA"/>
</dbReference>
<dbReference type="Proteomes" id="UP000798808">
    <property type="component" value="Unassembled WGS sequence"/>
</dbReference>
<dbReference type="RefSeq" id="WP_155171240.1">
    <property type="nucleotide sequence ID" value="NZ_BAAAFL010000053.1"/>
</dbReference>
<dbReference type="PANTHER" id="PTHR38471:SF2">
    <property type="entry name" value="FOUR HELIX BUNDLE PROTEIN"/>
    <property type="match status" value="1"/>
</dbReference>
<dbReference type="Pfam" id="PF05635">
    <property type="entry name" value="23S_rRNA_IVP"/>
    <property type="match status" value="1"/>
</dbReference>
<dbReference type="CDD" id="cd16377">
    <property type="entry name" value="23S_rRNA_IVP_like"/>
    <property type="match status" value="1"/>
</dbReference>
<reference evidence="2 3" key="1">
    <citation type="submission" date="2019-02" db="EMBL/GenBank/DDBJ databases">
        <authorList>
            <person name="Goldberg S.R."/>
            <person name="Haltli B.A."/>
            <person name="Correa H."/>
            <person name="Russell K.G."/>
        </authorList>
    </citation>
    <scope>NUCLEOTIDE SEQUENCE [LARGE SCALE GENOMIC DNA]</scope>
    <source>
        <strain evidence="2 3">JCM 16186</strain>
    </source>
</reference>
<sequence>MSYRNLEIWQRARNISIKVHEMSLSLPGFELYETGSQIRRSSKSVRANIVEGYGRRAYKNDYIRFLIFSLASNDETRDHLDVLFETKSLKNKVLYLELCNDIETLGKMLNRFISAIHKAGPTPPPQTLSKPVTKKPETRNQ</sequence>